<dbReference type="InterPro" id="IPR032308">
    <property type="entry name" value="TDBD"/>
</dbReference>
<evidence type="ECO:0000256" key="1">
    <source>
        <dbReference type="ARBA" id="ARBA00004123"/>
    </source>
</evidence>
<keyword evidence="3 4" id="KW-0539">Nucleus</keyword>
<dbReference type="GO" id="GO:0007165">
    <property type="term" value="P:signal transduction"/>
    <property type="evidence" value="ECO:0007669"/>
    <property type="project" value="InterPro"/>
</dbReference>
<comment type="caution">
    <text evidence="8">The sequence shown here is derived from an EMBL/GenBank/DDBJ whole genome shotgun (WGS) entry which is preliminary data.</text>
</comment>
<evidence type="ECO:0000259" key="6">
    <source>
        <dbReference type="Pfam" id="PF07897"/>
    </source>
</evidence>
<dbReference type="InterPro" id="IPR012463">
    <property type="entry name" value="Ninja_motif"/>
</dbReference>
<evidence type="ECO:0000256" key="3">
    <source>
        <dbReference type="ARBA" id="ARBA00023242"/>
    </source>
</evidence>
<organism evidence="8 9">
    <name type="scientific">Sesamum angolense</name>
    <dbReference type="NCBI Taxonomy" id="2727404"/>
    <lineage>
        <taxon>Eukaryota</taxon>
        <taxon>Viridiplantae</taxon>
        <taxon>Streptophyta</taxon>
        <taxon>Embryophyta</taxon>
        <taxon>Tracheophyta</taxon>
        <taxon>Spermatophyta</taxon>
        <taxon>Magnoliopsida</taxon>
        <taxon>eudicotyledons</taxon>
        <taxon>Gunneridae</taxon>
        <taxon>Pentapetalae</taxon>
        <taxon>asterids</taxon>
        <taxon>lamiids</taxon>
        <taxon>Lamiales</taxon>
        <taxon>Pedaliaceae</taxon>
        <taxon>Sesamum</taxon>
    </lineage>
</organism>
<dbReference type="InterPro" id="IPR032310">
    <property type="entry name" value="NLS_NINJA_AFP-like"/>
</dbReference>
<dbReference type="Proteomes" id="UP001289374">
    <property type="component" value="Unassembled WGS sequence"/>
</dbReference>
<reference evidence="8" key="2">
    <citation type="journal article" date="2024" name="Plant">
        <title>Genomic evolution and insights into agronomic trait innovations of Sesamum species.</title>
        <authorList>
            <person name="Miao H."/>
            <person name="Wang L."/>
            <person name="Qu L."/>
            <person name="Liu H."/>
            <person name="Sun Y."/>
            <person name="Le M."/>
            <person name="Wang Q."/>
            <person name="Wei S."/>
            <person name="Zheng Y."/>
            <person name="Lin W."/>
            <person name="Duan Y."/>
            <person name="Cao H."/>
            <person name="Xiong S."/>
            <person name="Wang X."/>
            <person name="Wei L."/>
            <person name="Li C."/>
            <person name="Ma Q."/>
            <person name="Ju M."/>
            <person name="Zhao R."/>
            <person name="Li G."/>
            <person name="Mu C."/>
            <person name="Tian Q."/>
            <person name="Mei H."/>
            <person name="Zhang T."/>
            <person name="Gao T."/>
            <person name="Zhang H."/>
        </authorList>
    </citation>
    <scope>NUCLEOTIDE SEQUENCE</scope>
    <source>
        <strain evidence="8">K16</strain>
    </source>
</reference>
<dbReference type="Pfam" id="PF16136">
    <property type="entry name" value="NLS_NINJA_AFP"/>
    <property type="match status" value="1"/>
</dbReference>
<evidence type="ECO:0000313" key="8">
    <source>
        <dbReference type="EMBL" id="KAK4383565.1"/>
    </source>
</evidence>
<reference evidence="8" key="1">
    <citation type="submission" date="2020-06" db="EMBL/GenBank/DDBJ databases">
        <authorList>
            <person name="Li T."/>
            <person name="Hu X."/>
            <person name="Zhang T."/>
            <person name="Song X."/>
            <person name="Zhang H."/>
            <person name="Dai N."/>
            <person name="Sheng W."/>
            <person name="Hou X."/>
            <person name="Wei L."/>
        </authorList>
    </citation>
    <scope>NUCLEOTIDE SEQUENCE</scope>
    <source>
        <strain evidence="8">K16</strain>
        <tissue evidence="8">Leaf</tissue>
    </source>
</reference>
<dbReference type="GO" id="GO:0045892">
    <property type="term" value="P:negative regulation of DNA-templated transcription"/>
    <property type="evidence" value="ECO:0007669"/>
    <property type="project" value="TreeGrafter"/>
</dbReference>
<comment type="function">
    <text evidence="4">Acts as a negative regulator of abscisic acid (ABA) response.</text>
</comment>
<evidence type="ECO:0000313" key="9">
    <source>
        <dbReference type="Proteomes" id="UP001289374"/>
    </source>
</evidence>
<keyword evidence="9" id="KW-1185">Reference proteome</keyword>
<feature type="domain" description="Tify" evidence="7">
    <location>
        <begin position="285"/>
        <end position="318"/>
    </location>
</feature>
<name>A0AAE1T7X7_9LAMI</name>
<dbReference type="InterPro" id="IPR031307">
    <property type="entry name" value="Ninja_fam"/>
</dbReference>
<dbReference type="Pfam" id="PF07897">
    <property type="entry name" value="EAR"/>
    <property type="match status" value="1"/>
</dbReference>
<feature type="domain" description="Ethylene-responsive binding factor-associated repression" evidence="6">
    <location>
        <begin position="44"/>
        <end position="78"/>
    </location>
</feature>
<proteinExistence type="inferred from homology"/>
<feature type="compositionally biased region" description="Polar residues" evidence="5">
    <location>
        <begin position="160"/>
        <end position="170"/>
    </location>
</feature>
<protein>
    <recommendedName>
        <fullName evidence="4">Ninja-family protein</fullName>
    </recommendedName>
    <alternativeName>
        <fullName evidence="4">ABI-binding protein</fullName>
    </alternativeName>
</protein>
<dbReference type="GO" id="GO:0005634">
    <property type="term" value="C:nucleus"/>
    <property type="evidence" value="ECO:0007669"/>
    <property type="project" value="UniProtKB-SubCell"/>
</dbReference>
<dbReference type="AlphaFoldDB" id="A0AAE1T7X7"/>
<dbReference type="PANTHER" id="PTHR31413">
    <property type="entry name" value="AFP HOMOLOG 2"/>
    <property type="match status" value="1"/>
</dbReference>
<accession>A0AAE1T7X7</accession>
<comment type="subcellular location">
    <subcellularLocation>
        <location evidence="1 4">Nucleus</location>
    </subcellularLocation>
</comment>
<evidence type="ECO:0000256" key="2">
    <source>
        <dbReference type="ARBA" id="ARBA00006081"/>
    </source>
</evidence>
<feature type="region of interest" description="Disordered" evidence="5">
    <location>
        <begin position="155"/>
        <end position="237"/>
    </location>
</feature>
<evidence type="ECO:0000256" key="5">
    <source>
        <dbReference type="SAM" id="MobiDB-lite"/>
    </source>
</evidence>
<sequence>MEGAEGNRHKFNLSLRMNGLSGDPLHKFMKQSHCRENGIEQGVEDEADMELSLGLSMNGRFGVDPSRKKLKRSSSISDLVFTIGAVDNGSSHRARGPAFDGYAPLVRTHSLPTEAEEEWRRRKEFQSMRRMEARKKRMEKLRNVRVVKDKENCSGDVNYETVNGSVNGQRLDSGIANRFDDGNGMSSPQGSIGSQGSGSSGTSDLLTNQTEAGLKQNAEVPPSSVQEQGEQESAVRATDRDVMRANTLIKNAMLDMPYVTTKEDGPNGHKIEGFLYRYRKGEEVRIVCVCHGMFLSPAEFVKHGGGGDVEHPLKHIVVNPFLSCKMQRVFSPTLMEETAESLALVSGLNFLFLDYLTRRSR</sequence>
<dbReference type="EMBL" id="JACGWL010000550">
    <property type="protein sequence ID" value="KAK4383565.1"/>
    <property type="molecule type" value="Genomic_DNA"/>
</dbReference>
<dbReference type="Pfam" id="PF16135">
    <property type="entry name" value="TDBD"/>
    <property type="match status" value="1"/>
</dbReference>
<evidence type="ECO:0000259" key="7">
    <source>
        <dbReference type="Pfam" id="PF16135"/>
    </source>
</evidence>
<dbReference type="PANTHER" id="PTHR31413:SF31">
    <property type="entry name" value="NINJA-FAMILY PROTEIN AFP3"/>
    <property type="match status" value="1"/>
</dbReference>
<evidence type="ECO:0000256" key="4">
    <source>
        <dbReference type="RuleBase" id="RU369029"/>
    </source>
</evidence>
<comment type="similarity">
    <text evidence="2 4">Belongs to the Ninja family.</text>
</comment>
<gene>
    <name evidence="8" type="ORF">Sango_2763900</name>
</gene>